<keyword evidence="3" id="KW-0597">Phosphoprotein</keyword>
<evidence type="ECO:0000256" key="5">
    <source>
        <dbReference type="ARBA" id="ARBA00022777"/>
    </source>
</evidence>
<dbReference type="PROSITE" id="PS50110">
    <property type="entry name" value="RESPONSE_REGULATORY"/>
    <property type="match status" value="1"/>
</dbReference>
<dbReference type="EMBL" id="CP033230">
    <property type="protein sequence ID" value="AYO79020.1"/>
    <property type="molecule type" value="Genomic_DNA"/>
</dbReference>
<dbReference type="SUPFAM" id="SSF55874">
    <property type="entry name" value="ATPase domain of HSP90 chaperone/DNA topoisomerase II/histidine kinase"/>
    <property type="match status" value="1"/>
</dbReference>
<dbReference type="PROSITE" id="PS50109">
    <property type="entry name" value="HIS_KIN"/>
    <property type="match status" value="1"/>
</dbReference>
<reference evidence="6 7" key="1">
    <citation type="submission" date="2018-10" db="EMBL/GenBank/DDBJ databases">
        <title>Characterization and genome analysis of a novel bacterium Sphingobium yanoikuyae SJTF8 capable of degrading PAHs.</title>
        <authorList>
            <person name="Yin C."/>
            <person name="Xiong W."/>
            <person name="Liang R."/>
        </authorList>
    </citation>
    <scope>NUCLEOTIDE SEQUENCE [LARGE SCALE GENOMIC DNA]</scope>
    <source>
        <strain evidence="6 7">SJTF8</strain>
    </source>
</reference>
<dbReference type="Gene3D" id="3.30.565.10">
    <property type="entry name" value="Histidine kinase-like ATPase, C-terminal domain"/>
    <property type="match status" value="1"/>
</dbReference>
<dbReference type="EC" id="2.7.13.3" evidence="2"/>
<dbReference type="SUPFAM" id="SSF55785">
    <property type="entry name" value="PYP-like sensor domain (PAS domain)"/>
    <property type="match status" value="4"/>
</dbReference>
<dbReference type="InterPro" id="IPR013655">
    <property type="entry name" value="PAS_fold_3"/>
</dbReference>
<dbReference type="Gene3D" id="2.10.70.100">
    <property type="match status" value="1"/>
</dbReference>
<dbReference type="SMART" id="SM00086">
    <property type="entry name" value="PAC"/>
    <property type="match status" value="4"/>
</dbReference>
<dbReference type="Pfam" id="PF00072">
    <property type="entry name" value="Response_reg"/>
    <property type="match status" value="1"/>
</dbReference>
<dbReference type="Proteomes" id="UP000280708">
    <property type="component" value="Chromosome"/>
</dbReference>
<dbReference type="Pfam" id="PF08447">
    <property type="entry name" value="PAS_3"/>
    <property type="match status" value="3"/>
</dbReference>
<organism evidence="6 7">
    <name type="scientific">Sphingobium yanoikuyae</name>
    <name type="common">Sphingomonas yanoikuyae</name>
    <dbReference type="NCBI Taxonomy" id="13690"/>
    <lineage>
        <taxon>Bacteria</taxon>
        <taxon>Pseudomonadati</taxon>
        <taxon>Pseudomonadota</taxon>
        <taxon>Alphaproteobacteria</taxon>
        <taxon>Sphingomonadales</taxon>
        <taxon>Sphingomonadaceae</taxon>
        <taxon>Sphingobium</taxon>
    </lineage>
</organism>
<dbReference type="PANTHER" id="PTHR43304">
    <property type="entry name" value="PHYTOCHROME-LIKE PROTEIN CPH1"/>
    <property type="match status" value="1"/>
</dbReference>
<keyword evidence="4" id="KW-0808">Transferase</keyword>
<dbReference type="InterPro" id="IPR005467">
    <property type="entry name" value="His_kinase_dom"/>
</dbReference>
<evidence type="ECO:0000256" key="1">
    <source>
        <dbReference type="ARBA" id="ARBA00000085"/>
    </source>
</evidence>
<dbReference type="PROSITE" id="PS50112">
    <property type="entry name" value="PAS"/>
    <property type="match status" value="1"/>
</dbReference>
<dbReference type="PRINTS" id="PR00344">
    <property type="entry name" value="BCTRLSENSOR"/>
</dbReference>
<protein>
    <recommendedName>
        <fullName evidence="2">histidine kinase</fullName>
        <ecNumber evidence="2">2.7.13.3</ecNumber>
    </recommendedName>
</protein>
<dbReference type="InterPro" id="IPR036097">
    <property type="entry name" value="HisK_dim/P_sf"/>
</dbReference>
<comment type="catalytic activity">
    <reaction evidence="1">
        <text>ATP + protein L-histidine = ADP + protein N-phospho-L-histidine.</text>
        <dbReference type="EC" id="2.7.13.3"/>
    </reaction>
</comment>
<dbReference type="SUPFAM" id="SSF52172">
    <property type="entry name" value="CheY-like"/>
    <property type="match status" value="1"/>
</dbReference>
<dbReference type="SMART" id="SM00448">
    <property type="entry name" value="REC"/>
    <property type="match status" value="1"/>
</dbReference>
<dbReference type="InterPro" id="IPR013656">
    <property type="entry name" value="PAS_4"/>
</dbReference>
<dbReference type="InterPro" id="IPR001789">
    <property type="entry name" value="Sig_transdc_resp-reg_receiver"/>
</dbReference>
<dbReference type="GO" id="GO:0000155">
    <property type="term" value="F:phosphorelay sensor kinase activity"/>
    <property type="evidence" value="ECO:0007669"/>
    <property type="project" value="InterPro"/>
</dbReference>
<evidence type="ECO:0000256" key="4">
    <source>
        <dbReference type="ARBA" id="ARBA00022679"/>
    </source>
</evidence>
<dbReference type="InterPro" id="IPR036890">
    <property type="entry name" value="HATPase_C_sf"/>
</dbReference>
<dbReference type="CDD" id="cd16919">
    <property type="entry name" value="HATPase_CckA-like"/>
    <property type="match status" value="1"/>
</dbReference>
<dbReference type="RefSeq" id="WP_037509465.1">
    <property type="nucleotide sequence ID" value="NZ_CP033230.1"/>
</dbReference>
<dbReference type="PROSITE" id="PS50113">
    <property type="entry name" value="PAC"/>
    <property type="match status" value="4"/>
</dbReference>
<dbReference type="InterPro" id="IPR052162">
    <property type="entry name" value="Sensor_kinase/Photoreceptor"/>
</dbReference>
<dbReference type="Gene3D" id="3.30.450.20">
    <property type="entry name" value="PAS domain"/>
    <property type="match status" value="4"/>
</dbReference>
<evidence type="ECO:0000256" key="3">
    <source>
        <dbReference type="ARBA" id="ARBA00022553"/>
    </source>
</evidence>
<dbReference type="InterPro" id="IPR011006">
    <property type="entry name" value="CheY-like_superfamily"/>
</dbReference>
<proteinExistence type="predicted"/>
<dbReference type="SUPFAM" id="SSF47384">
    <property type="entry name" value="Homodimeric domain of signal transducing histidine kinase"/>
    <property type="match status" value="1"/>
</dbReference>
<dbReference type="CDD" id="cd00130">
    <property type="entry name" value="PAS"/>
    <property type="match status" value="2"/>
</dbReference>
<dbReference type="InterPro" id="IPR004358">
    <property type="entry name" value="Sig_transdc_His_kin-like_C"/>
</dbReference>
<dbReference type="Gene3D" id="3.40.50.2300">
    <property type="match status" value="1"/>
</dbReference>
<dbReference type="CDD" id="cd18161">
    <property type="entry name" value="REC_hyHK_blue-like"/>
    <property type="match status" value="1"/>
</dbReference>
<dbReference type="InterPro" id="IPR003661">
    <property type="entry name" value="HisK_dim/P_dom"/>
</dbReference>
<dbReference type="SMART" id="SM00388">
    <property type="entry name" value="HisKA"/>
    <property type="match status" value="1"/>
</dbReference>
<dbReference type="SMART" id="SM00091">
    <property type="entry name" value="PAS"/>
    <property type="match status" value="3"/>
</dbReference>
<evidence type="ECO:0000313" key="7">
    <source>
        <dbReference type="Proteomes" id="UP000280708"/>
    </source>
</evidence>
<dbReference type="InterPro" id="IPR035965">
    <property type="entry name" value="PAS-like_dom_sf"/>
</dbReference>
<dbReference type="AlphaFoldDB" id="A0A085K470"/>
<name>A0A085K470_SPHYA</name>
<dbReference type="Pfam" id="PF02518">
    <property type="entry name" value="HATPase_c"/>
    <property type="match status" value="1"/>
</dbReference>
<keyword evidence="5" id="KW-0418">Kinase</keyword>
<dbReference type="InterPro" id="IPR000700">
    <property type="entry name" value="PAS-assoc_C"/>
</dbReference>
<dbReference type="Gene3D" id="1.10.287.130">
    <property type="match status" value="1"/>
</dbReference>
<evidence type="ECO:0000256" key="2">
    <source>
        <dbReference type="ARBA" id="ARBA00012438"/>
    </source>
</evidence>
<evidence type="ECO:0000313" key="6">
    <source>
        <dbReference type="EMBL" id="AYO79020.1"/>
    </source>
</evidence>
<gene>
    <name evidence="6" type="ORF">EBF16_20320</name>
</gene>
<dbReference type="CDD" id="cd00082">
    <property type="entry name" value="HisKA"/>
    <property type="match status" value="1"/>
</dbReference>
<dbReference type="Pfam" id="PF08448">
    <property type="entry name" value="PAS_4"/>
    <property type="match status" value="1"/>
</dbReference>
<dbReference type="Pfam" id="PF00512">
    <property type="entry name" value="HisKA"/>
    <property type="match status" value="1"/>
</dbReference>
<dbReference type="InterPro" id="IPR003594">
    <property type="entry name" value="HATPase_dom"/>
</dbReference>
<dbReference type="InterPro" id="IPR000014">
    <property type="entry name" value="PAS"/>
</dbReference>
<accession>A0A085K470</accession>
<dbReference type="InterPro" id="IPR001610">
    <property type="entry name" value="PAC"/>
</dbReference>
<dbReference type="SMART" id="SM00387">
    <property type="entry name" value="HATPase_c"/>
    <property type="match status" value="1"/>
</dbReference>
<dbReference type="NCBIfam" id="TIGR00229">
    <property type="entry name" value="sensory_box"/>
    <property type="match status" value="1"/>
</dbReference>
<dbReference type="PANTHER" id="PTHR43304:SF1">
    <property type="entry name" value="PAC DOMAIN-CONTAINING PROTEIN"/>
    <property type="match status" value="1"/>
</dbReference>
<sequence length="986" mass="109163">MRQMDGRNAVVHDDRMAKSVYPQVMASIFSPAPTHADSLRARIPSFPWEKTALGARADWPISLRTTVELALASDFPMFIMWGQAQIFLYNDAYAPFLGARHPAALGQSMCDVWPEIWSELSPLIDRALGGETVSVEDMHLVMTRNGDAEDTWWTFCYSPLRDDAGDIIGVLDIAVDVTQKFTDARRIEEKRARLEKSEARFSALVSATSDAIYQMSADWQEMRHLDGRGFLVDTQAPSVRWLELYVPTDDHSIVMDAIARAIEARAPFMLEHRVRQADGTIGWTASRAVPILDDDGNILEWFGTATDVTASHLSREALATSREKLELATRAARLGQFDYWPQTGQLEWDDRCRALFGLHPGAPVSYETAFLAGLHPEDREGADTAVRAALDPAGSGIFDTEYRTVGIEDGIERHIHAQGLAMFEGQAPIRLIGTVQDVTADRQAQASLREVEERLRLAGRATNDAVWDWNFSDDHVTWNIALEHAYGHRLEDVEPTGEWWLDHIHPDDRQRINDSIHAVIDGKGTDWTDEYRFARSDGSYADVLDRGYVLRTPAGEPLRMVGAMQDMSARKAIERQLEEDRRRLAEEVETKTAERDRAEEALRQSQKMEAVGQLTGGLAHDFNNLLTGISGALEMMQIRIAQGRVGEIDKYSVAAQGAVRRAAALTHRLLAFSRRQTLDPKPVNSNRLIFDLEELIRRTVGPQIEVETVGKAGIWTTLVDPNQLENALLNLCINARDAMPDGGRITIETANKWLDDAAARERDLEPGQYVSICVTDTGTGMTPEVISRAFDPFFTTKPLGEGTGLGLSMIYGFARQSGGHVRIYSEVGTGTTMCLYLPRHFMEDEESEDASVIPSLSEQAASNESRRGTILVVDDEPTVRLLVVEIAQELGYDVQEAMDGPGAMRLLQNGVAIDLLITDVGLPGGMNGRQVADAALSLLPDLKVLFITGYAENAVIGNGQLAPNMALVTKPFAMDALAKRIGDMLP</sequence>